<keyword evidence="4" id="KW-0964">Secreted</keyword>
<keyword evidence="10" id="KW-1185">Reference proteome</keyword>
<dbReference type="PANTHER" id="PTHR40631:SF2">
    <property type="entry name" value="ALPHA-L-ARABINOFURANOSIDASE"/>
    <property type="match status" value="1"/>
</dbReference>
<dbReference type="InterPro" id="IPR005193">
    <property type="entry name" value="GH62_arabinosidase"/>
</dbReference>
<dbReference type="KEGG" id="svp:Pan189_22860"/>
<sequence precursor="true">MRLSNSAALFILFFSSAICSFADAEDVFDNGNFRWSVSEPLLGIEPSKLPPSESPWVAVKDSSIVRYDRKWHLFCTIRNTSSEDGRIRIGYISFKDWTEAPTKKWHLLQLTDGYHGAPQIFYFTPHRKWYLIYQAVDESRGLGFGPCFSTNENIDDPAGWTLPEPLYVVPEGEKSGLDFWVICDRQRAHLFFTTLDGRMRRAETLLKDFPDQGWSKPVVALKADIFEASHTYRLKGRDQYLSLIEAQNRGRRYYKAFIANKLDGEWRPLAASREKPFASPVNVVNQRQSWTTSYSHGELIRTGVDEHLEVDPDDLQFLFQGVSDEDRTGKGYGIIPWKLGLLRAVKSED</sequence>
<evidence type="ECO:0000313" key="10">
    <source>
        <dbReference type="Proteomes" id="UP000317318"/>
    </source>
</evidence>
<evidence type="ECO:0000256" key="6">
    <source>
        <dbReference type="ARBA" id="ARBA00022801"/>
    </source>
</evidence>
<feature type="chain" id="PRO_5022175315" description="non-reducing end alpha-L-arabinofuranosidase" evidence="8">
    <location>
        <begin position="25"/>
        <end position="349"/>
    </location>
</feature>
<proteinExistence type="predicted"/>
<dbReference type="EC" id="3.2.1.55" evidence="3"/>
<evidence type="ECO:0000256" key="2">
    <source>
        <dbReference type="ARBA" id="ARBA00004613"/>
    </source>
</evidence>
<comment type="catalytic activity">
    <reaction evidence="1">
        <text>Hydrolysis of terminal non-reducing alpha-L-arabinofuranoside residues in alpha-L-arabinosides.</text>
        <dbReference type="EC" id="3.2.1.55"/>
    </reaction>
</comment>
<dbReference type="Pfam" id="PF03664">
    <property type="entry name" value="Glyco_hydro_62"/>
    <property type="match status" value="1"/>
</dbReference>
<evidence type="ECO:0000256" key="4">
    <source>
        <dbReference type="ARBA" id="ARBA00022525"/>
    </source>
</evidence>
<name>A0A517R231_9PLAN</name>
<evidence type="ECO:0000256" key="7">
    <source>
        <dbReference type="ARBA" id="ARBA00023295"/>
    </source>
</evidence>
<accession>A0A517R231</accession>
<evidence type="ECO:0000313" key="9">
    <source>
        <dbReference type="EMBL" id="QDT37903.1"/>
    </source>
</evidence>
<dbReference type="AlphaFoldDB" id="A0A517R231"/>
<protein>
    <recommendedName>
        <fullName evidence="3">non-reducing end alpha-L-arabinofuranosidase</fullName>
        <ecNumber evidence="3">3.2.1.55</ecNumber>
    </recommendedName>
</protein>
<comment type="subcellular location">
    <subcellularLocation>
        <location evidence="2">Secreted</location>
    </subcellularLocation>
</comment>
<dbReference type="Proteomes" id="UP000317318">
    <property type="component" value="Chromosome"/>
</dbReference>
<gene>
    <name evidence="9" type="primary">xynC</name>
    <name evidence="9" type="ORF">Pan189_22860</name>
</gene>
<dbReference type="GO" id="GO:0046373">
    <property type="term" value="P:L-arabinose metabolic process"/>
    <property type="evidence" value="ECO:0007669"/>
    <property type="project" value="InterPro"/>
</dbReference>
<dbReference type="RefSeq" id="WP_145363981.1">
    <property type="nucleotide sequence ID" value="NZ_CP036268.1"/>
</dbReference>
<evidence type="ECO:0000256" key="5">
    <source>
        <dbReference type="ARBA" id="ARBA00022729"/>
    </source>
</evidence>
<keyword evidence="5 8" id="KW-0732">Signal</keyword>
<keyword evidence="7 9" id="KW-0326">Glycosidase</keyword>
<feature type="signal peptide" evidence="8">
    <location>
        <begin position="1"/>
        <end position="24"/>
    </location>
</feature>
<keyword evidence="6 9" id="KW-0378">Hydrolase</keyword>
<evidence type="ECO:0000256" key="8">
    <source>
        <dbReference type="SAM" id="SignalP"/>
    </source>
</evidence>
<dbReference type="EMBL" id="CP036268">
    <property type="protein sequence ID" value="QDT37903.1"/>
    <property type="molecule type" value="Genomic_DNA"/>
</dbReference>
<dbReference type="GO" id="GO:0046556">
    <property type="term" value="F:alpha-L-arabinofuranosidase activity"/>
    <property type="evidence" value="ECO:0007669"/>
    <property type="project" value="UniProtKB-EC"/>
</dbReference>
<evidence type="ECO:0000256" key="1">
    <source>
        <dbReference type="ARBA" id="ARBA00001462"/>
    </source>
</evidence>
<dbReference type="PANTHER" id="PTHR40631">
    <property type="entry name" value="ALPHA-L-ARABINOFURANOSIDASE AXHA-2-RELATED"/>
    <property type="match status" value="1"/>
</dbReference>
<dbReference type="GO" id="GO:0005576">
    <property type="term" value="C:extracellular region"/>
    <property type="evidence" value="ECO:0007669"/>
    <property type="project" value="UniProtKB-SubCell"/>
</dbReference>
<dbReference type="InterPro" id="IPR023296">
    <property type="entry name" value="Glyco_hydro_beta-prop_sf"/>
</dbReference>
<dbReference type="CDD" id="cd08987">
    <property type="entry name" value="GH62"/>
    <property type="match status" value="1"/>
</dbReference>
<evidence type="ECO:0000256" key="3">
    <source>
        <dbReference type="ARBA" id="ARBA00012670"/>
    </source>
</evidence>
<reference evidence="9 10" key="1">
    <citation type="submission" date="2019-02" db="EMBL/GenBank/DDBJ databases">
        <title>Deep-cultivation of Planctomycetes and their phenomic and genomic characterization uncovers novel biology.</title>
        <authorList>
            <person name="Wiegand S."/>
            <person name="Jogler M."/>
            <person name="Boedeker C."/>
            <person name="Pinto D."/>
            <person name="Vollmers J."/>
            <person name="Rivas-Marin E."/>
            <person name="Kohn T."/>
            <person name="Peeters S.H."/>
            <person name="Heuer A."/>
            <person name="Rast P."/>
            <person name="Oberbeckmann S."/>
            <person name="Bunk B."/>
            <person name="Jeske O."/>
            <person name="Meyerdierks A."/>
            <person name="Storesund J.E."/>
            <person name="Kallscheuer N."/>
            <person name="Luecker S."/>
            <person name="Lage O.M."/>
            <person name="Pohl T."/>
            <person name="Merkel B.J."/>
            <person name="Hornburger P."/>
            <person name="Mueller R.-W."/>
            <person name="Bruemmer F."/>
            <person name="Labrenz M."/>
            <person name="Spormann A.M."/>
            <person name="Op den Camp H."/>
            <person name="Overmann J."/>
            <person name="Amann R."/>
            <person name="Jetten M.S.M."/>
            <person name="Mascher T."/>
            <person name="Medema M.H."/>
            <person name="Devos D.P."/>
            <person name="Kaster A.-K."/>
            <person name="Ovreas L."/>
            <person name="Rohde M."/>
            <person name="Galperin M.Y."/>
            <person name="Jogler C."/>
        </authorList>
    </citation>
    <scope>NUCLEOTIDE SEQUENCE [LARGE SCALE GENOMIC DNA]</scope>
    <source>
        <strain evidence="9 10">Pan189</strain>
    </source>
</reference>
<organism evidence="9 10">
    <name type="scientific">Stratiformator vulcanicus</name>
    <dbReference type="NCBI Taxonomy" id="2527980"/>
    <lineage>
        <taxon>Bacteria</taxon>
        <taxon>Pseudomonadati</taxon>
        <taxon>Planctomycetota</taxon>
        <taxon>Planctomycetia</taxon>
        <taxon>Planctomycetales</taxon>
        <taxon>Planctomycetaceae</taxon>
        <taxon>Stratiformator</taxon>
    </lineage>
</organism>
<dbReference type="SUPFAM" id="SSF75005">
    <property type="entry name" value="Arabinanase/levansucrase/invertase"/>
    <property type="match status" value="1"/>
</dbReference>
<dbReference type="Gene3D" id="2.115.10.20">
    <property type="entry name" value="Glycosyl hydrolase domain, family 43"/>
    <property type="match status" value="1"/>
</dbReference>
<dbReference type="OrthoDB" id="9795554at2"/>